<keyword evidence="4" id="KW-0281">Fimbrium</keyword>
<accession>A8AKK9</accession>
<proteinExistence type="inferred from homology"/>
<keyword evidence="3 5" id="KW-0732">Signal</keyword>
<dbReference type="InterPro" id="IPR000259">
    <property type="entry name" value="Adhesion_dom_fimbrial"/>
</dbReference>
<dbReference type="AlphaFoldDB" id="A8AKK9"/>
<evidence type="ECO:0000256" key="4">
    <source>
        <dbReference type="ARBA" id="ARBA00023263"/>
    </source>
</evidence>
<evidence type="ECO:0000256" key="1">
    <source>
        <dbReference type="ARBA" id="ARBA00004561"/>
    </source>
</evidence>
<dbReference type="Proteomes" id="UP000008148">
    <property type="component" value="Chromosome"/>
</dbReference>
<dbReference type="InterPro" id="IPR036937">
    <property type="entry name" value="Adhesion_dom_fimbrial_sf"/>
</dbReference>
<comment type="subcellular location">
    <subcellularLocation>
        <location evidence="1">Fimbrium</location>
    </subcellularLocation>
</comment>
<dbReference type="KEGG" id="cko:CKO_02915"/>
<dbReference type="PANTHER" id="PTHR33420">
    <property type="entry name" value="FIMBRIAL SUBUNIT ELFA-RELATED"/>
    <property type="match status" value="1"/>
</dbReference>
<dbReference type="SUPFAM" id="SSF49401">
    <property type="entry name" value="Bacterial adhesins"/>
    <property type="match status" value="1"/>
</dbReference>
<dbReference type="HOGENOM" id="CLU_088965_2_4_6"/>
<feature type="signal peptide" evidence="5">
    <location>
        <begin position="1"/>
        <end position="37"/>
    </location>
</feature>
<sequence>MFVPRTGANILELISMKKLAISSFVIASSFAAFNVSAATEASGGTITFTGQVTDTTCTINGGNSADLTIPLDPIAVSDASTAGLIQKNRKQFTLEFTGCTSASLGQDDGAGNKNTLNLILSSDSISNDGLYLNNTQLRTDGTKKNVGIALSTLANSQTPLNLHTNLDTNVEGDSATVDLYANYYKVGSDAADTGAVNTMLTYTVAYL</sequence>
<evidence type="ECO:0000256" key="2">
    <source>
        <dbReference type="ARBA" id="ARBA00006671"/>
    </source>
</evidence>
<dbReference type="STRING" id="290338.CKO_02915"/>
<organism evidence="7 8">
    <name type="scientific">Citrobacter koseri (strain ATCC BAA-895 / CDC 4225-83 / SGSC4696)</name>
    <dbReference type="NCBI Taxonomy" id="290338"/>
    <lineage>
        <taxon>Bacteria</taxon>
        <taxon>Pseudomonadati</taxon>
        <taxon>Pseudomonadota</taxon>
        <taxon>Gammaproteobacteria</taxon>
        <taxon>Enterobacterales</taxon>
        <taxon>Enterobacteriaceae</taxon>
        <taxon>Citrobacter</taxon>
    </lineage>
</organism>
<comment type="similarity">
    <text evidence="2">Belongs to the fimbrial protein family.</text>
</comment>
<feature type="domain" description="Fimbrial-type adhesion" evidence="6">
    <location>
        <begin position="46"/>
        <end position="206"/>
    </location>
</feature>
<dbReference type="GO" id="GO:0043709">
    <property type="term" value="P:cell adhesion involved in single-species biofilm formation"/>
    <property type="evidence" value="ECO:0007669"/>
    <property type="project" value="TreeGrafter"/>
</dbReference>
<keyword evidence="8" id="KW-1185">Reference proteome</keyword>
<feature type="chain" id="PRO_5002717542" description="Fimbrial-type adhesion domain-containing protein" evidence="5">
    <location>
        <begin position="38"/>
        <end position="207"/>
    </location>
</feature>
<dbReference type="InterPro" id="IPR008966">
    <property type="entry name" value="Adhesion_dom_sf"/>
</dbReference>
<evidence type="ECO:0000313" key="7">
    <source>
        <dbReference type="EMBL" id="ABV14021.1"/>
    </source>
</evidence>
<reference evidence="7 8" key="1">
    <citation type="submission" date="2007-08" db="EMBL/GenBank/DDBJ databases">
        <authorList>
            <consortium name="The Citrobacter koseri Genome Sequencing Project"/>
            <person name="McClelland M."/>
            <person name="Sanderson E.K."/>
            <person name="Porwollik S."/>
            <person name="Spieth J."/>
            <person name="Clifton W.S."/>
            <person name="Latreille P."/>
            <person name="Courtney L."/>
            <person name="Wang C."/>
            <person name="Pepin K."/>
            <person name="Bhonagiri V."/>
            <person name="Nash W."/>
            <person name="Johnson M."/>
            <person name="Thiruvilangam P."/>
            <person name="Wilson R."/>
        </authorList>
    </citation>
    <scope>NUCLEOTIDE SEQUENCE [LARGE SCALE GENOMIC DNA]</scope>
    <source>
        <strain evidence="8">ATCC BAA-895 / CDC 4225-83 / SGSC4696</strain>
    </source>
</reference>
<gene>
    <name evidence="7" type="ordered locus">CKO_02915</name>
</gene>
<evidence type="ECO:0000256" key="3">
    <source>
        <dbReference type="ARBA" id="ARBA00022729"/>
    </source>
</evidence>
<protein>
    <recommendedName>
        <fullName evidence="6">Fimbrial-type adhesion domain-containing protein</fullName>
    </recommendedName>
</protein>
<dbReference type="Gene3D" id="2.60.40.1090">
    <property type="entry name" value="Fimbrial-type adhesion domain"/>
    <property type="match status" value="1"/>
</dbReference>
<name>A8AKK9_CITK8</name>
<dbReference type="GO" id="GO:0009289">
    <property type="term" value="C:pilus"/>
    <property type="evidence" value="ECO:0007669"/>
    <property type="project" value="UniProtKB-SubCell"/>
</dbReference>
<dbReference type="Pfam" id="PF00419">
    <property type="entry name" value="Fimbrial"/>
    <property type="match status" value="1"/>
</dbReference>
<evidence type="ECO:0000313" key="8">
    <source>
        <dbReference type="Proteomes" id="UP000008148"/>
    </source>
</evidence>
<evidence type="ECO:0000256" key="5">
    <source>
        <dbReference type="SAM" id="SignalP"/>
    </source>
</evidence>
<dbReference type="PANTHER" id="PTHR33420:SF3">
    <property type="entry name" value="FIMBRIAL SUBUNIT ELFA"/>
    <property type="match status" value="1"/>
</dbReference>
<dbReference type="InterPro" id="IPR050263">
    <property type="entry name" value="Bact_Fimbrial_Adh_Pro"/>
</dbReference>
<dbReference type="EMBL" id="CP000822">
    <property type="protein sequence ID" value="ABV14021.1"/>
    <property type="molecule type" value="Genomic_DNA"/>
</dbReference>
<evidence type="ECO:0000259" key="6">
    <source>
        <dbReference type="Pfam" id="PF00419"/>
    </source>
</evidence>